<evidence type="ECO:0000259" key="4">
    <source>
        <dbReference type="SMART" id="SM00927"/>
    </source>
</evidence>
<evidence type="ECO:0000256" key="1">
    <source>
        <dbReference type="ARBA" id="ARBA00022722"/>
    </source>
</evidence>
<evidence type="ECO:0000256" key="3">
    <source>
        <dbReference type="ARBA" id="ARBA00022801"/>
    </source>
</evidence>
<dbReference type="GO" id="GO:0016787">
    <property type="term" value="F:hydrolase activity"/>
    <property type="evidence" value="ECO:0007669"/>
    <property type="project" value="UniProtKB-KW"/>
</dbReference>
<protein>
    <recommendedName>
        <fullName evidence="4">DNA mismatch repair MutH/Type II restriction enzyme Sau3AI domain-containing protein</fullName>
    </recommendedName>
</protein>
<dbReference type="SMART" id="SM00927">
    <property type="entry name" value="MutH"/>
    <property type="match status" value="1"/>
</dbReference>
<dbReference type="CDD" id="cd22355">
    <property type="entry name" value="Sau3AI_C"/>
    <property type="match status" value="1"/>
</dbReference>
<dbReference type="GO" id="GO:0003677">
    <property type="term" value="F:DNA binding"/>
    <property type="evidence" value="ECO:0007669"/>
    <property type="project" value="InterPro"/>
</dbReference>
<dbReference type="InterPro" id="IPR011335">
    <property type="entry name" value="Restrct_endonuc-II-like"/>
</dbReference>
<evidence type="ECO:0000256" key="2">
    <source>
        <dbReference type="ARBA" id="ARBA00022759"/>
    </source>
</evidence>
<organism evidence="5 6">
    <name type="scientific">Apilactobacillus kunkeei</name>
    <dbReference type="NCBI Taxonomy" id="148814"/>
    <lineage>
        <taxon>Bacteria</taxon>
        <taxon>Bacillati</taxon>
        <taxon>Bacillota</taxon>
        <taxon>Bacilli</taxon>
        <taxon>Lactobacillales</taxon>
        <taxon>Lactobacillaceae</taxon>
        <taxon>Apilactobacillus</taxon>
    </lineage>
</organism>
<dbReference type="AlphaFoldDB" id="A0A0N0CTK3"/>
<reference evidence="5 6" key="1">
    <citation type="journal article" date="2015" name="Genome Biol. Evol.">
        <title>Functionally Structured Genomes in Lactobacillus kunkeei Colonizing the Honey Crop and Food Products of Honeybees and Stingless Bees.</title>
        <authorList>
            <person name="Tamarit D."/>
            <person name="Ellegaard K.M."/>
            <person name="Wikander J."/>
            <person name="Olofsson T."/>
            <person name="Vasquez A."/>
            <person name="Andersson S.G."/>
        </authorList>
    </citation>
    <scope>NUCLEOTIDE SEQUENCE [LARGE SCALE GENOMIC DNA]</scope>
    <source>
        <strain evidence="5 6">LAla</strain>
    </source>
</reference>
<evidence type="ECO:0000313" key="6">
    <source>
        <dbReference type="Proteomes" id="UP000037749"/>
    </source>
</evidence>
<name>A0A0N0CTK3_9LACO</name>
<dbReference type="InterPro" id="IPR037057">
    <property type="entry name" value="DNA_rep_MutH/T2_RE_sf"/>
</dbReference>
<dbReference type="PATRIC" id="fig|148814.9.peg.888"/>
<dbReference type="Pfam" id="PF02976">
    <property type="entry name" value="MutH"/>
    <property type="match status" value="1"/>
</dbReference>
<keyword evidence="1" id="KW-0540">Nuclease</keyword>
<dbReference type="RefSeq" id="WP_053796713.1">
    <property type="nucleotide sequence ID" value="NZ_JXCZ01000021.1"/>
</dbReference>
<dbReference type="SUPFAM" id="SSF52980">
    <property type="entry name" value="Restriction endonuclease-like"/>
    <property type="match status" value="2"/>
</dbReference>
<dbReference type="GO" id="GO:0004519">
    <property type="term" value="F:endonuclease activity"/>
    <property type="evidence" value="ECO:0007669"/>
    <property type="project" value="UniProtKB-KW"/>
</dbReference>
<keyword evidence="3" id="KW-0378">Hydrolase</keyword>
<dbReference type="CDD" id="cd22356">
    <property type="entry name" value="Sau3AI_N-like"/>
    <property type="match status" value="1"/>
</dbReference>
<keyword evidence="2" id="KW-0255">Endonuclease</keyword>
<accession>A0A0N0CTK3</accession>
<proteinExistence type="predicted"/>
<comment type="caution">
    <text evidence="5">The sequence shown here is derived from an EMBL/GenBank/DDBJ whole genome shotgun (WGS) entry which is preliminary data.</text>
</comment>
<dbReference type="Gene3D" id="3.40.600.10">
    <property type="entry name" value="DNA mismatch repair MutH/Restriction endonuclease, type II"/>
    <property type="match status" value="2"/>
</dbReference>
<dbReference type="EMBL" id="JXCZ01000021">
    <property type="protein sequence ID" value="KOY79045.1"/>
    <property type="molecule type" value="Genomic_DNA"/>
</dbReference>
<dbReference type="Proteomes" id="UP000037749">
    <property type="component" value="Unassembled WGS sequence"/>
</dbReference>
<feature type="domain" description="DNA mismatch repair MutH/Type II restriction enzyme Sau3AI" evidence="4">
    <location>
        <begin position="47"/>
        <end position="149"/>
    </location>
</feature>
<evidence type="ECO:0000313" key="5">
    <source>
        <dbReference type="EMBL" id="KOY79045.1"/>
    </source>
</evidence>
<gene>
    <name evidence="5" type="ORF">RZ72_13680</name>
</gene>
<sequence>MDFKTKEEVHNRAIQIENIKQKDLIEMLNLHIKGNKNAMGDVFEAWFGKPKDSASEPDLGVSELKATPFKRLKNGDISAKERLVLNIINYEELDKENFENSHLLEKNRVLELGYYEYNKEIPKDDWFFAKCVMYEMLNNKNDLEIIKKDWEIIQSYVKRGKAEEINEGLTNYLAACTKGVNKHSMRTQPNSNVMAKQRAFSLKGSFMTTILRDYIFGNKHSDAIVKDSTELSTKSLEDIIHSKFQPFIGKSVKEIVNELNIPVKETKTLGKYNVGIVNRILGIKSRNGIEADEFKKASIVPKTVQFNERNVNKESMSLPPFKFKDLVEENWNDKDGSPEASLNVYFSETKFLFVVFKTDDDGINYLKGIKFFRVPDDQREGVIKEAWQQTVETLLSGVKLIFENNRVSNNLISSKDRKIIHVRPHAAKSSYVDSKDSNELPTPAKWTNKPDSYSNNFMTTQSFWLNSKYIKSAVKELL</sequence>
<dbReference type="InterPro" id="IPR011337">
    <property type="entry name" value="DNA_rep_MutH/RE_typeII_Sau3AI"/>
</dbReference>
<dbReference type="NCBIfam" id="NF040973">
    <property type="entry name" value="restrict_Sau3AI"/>
    <property type="match status" value="1"/>
</dbReference>